<feature type="compositionally biased region" description="Low complexity" evidence="1">
    <location>
        <begin position="57"/>
        <end position="94"/>
    </location>
</feature>
<protein>
    <submittedName>
        <fullName evidence="2">Uncharacterized protein</fullName>
    </submittedName>
</protein>
<evidence type="ECO:0000313" key="3">
    <source>
        <dbReference type="Proteomes" id="UP000837857"/>
    </source>
</evidence>
<feature type="region of interest" description="Disordered" evidence="1">
    <location>
        <begin position="1"/>
        <end position="128"/>
    </location>
</feature>
<evidence type="ECO:0000256" key="1">
    <source>
        <dbReference type="SAM" id="MobiDB-lite"/>
    </source>
</evidence>
<feature type="compositionally biased region" description="Basic and acidic residues" evidence="1">
    <location>
        <begin position="1"/>
        <end position="15"/>
    </location>
</feature>
<keyword evidence="3" id="KW-1185">Reference proteome</keyword>
<accession>A0ABN8I9F2</accession>
<organism evidence="2 3">
    <name type="scientific">Iphiclides podalirius</name>
    <name type="common">scarce swallowtail</name>
    <dbReference type="NCBI Taxonomy" id="110791"/>
    <lineage>
        <taxon>Eukaryota</taxon>
        <taxon>Metazoa</taxon>
        <taxon>Ecdysozoa</taxon>
        <taxon>Arthropoda</taxon>
        <taxon>Hexapoda</taxon>
        <taxon>Insecta</taxon>
        <taxon>Pterygota</taxon>
        <taxon>Neoptera</taxon>
        <taxon>Endopterygota</taxon>
        <taxon>Lepidoptera</taxon>
        <taxon>Glossata</taxon>
        <taxon>Ditrysia</taxon>
        <taxon>Papilionoidea</taxon>
        <taxon>Papilionidae</taxon>
        <taxon>Papilioninae</taxon>
        <taxon>Iphiclides</taxon>
    </lineage>
</organism>
<sequence>MDKRIFRSEIADKGLSRRRTQKECTNAAESKPWAMLIPVPKSSRGDTSPPTHLYHTPPSRSLSGGTLPLTTLRQPHPRLASAPHSPLAPSSSRPKSSDALEDNRKANKTRAPYSLRRRVENAAERATL</sequence>
<dbReference type="EMBL" id="OW152831">
    <property type="protein sequence ID" value="CAH2049467.1"/>
    <property type="molecule type" value="Genomic_DNA"/>
</dbReference>
<gene>
    <name evidence="2" type="ORF">IPOD504_LOCUS6842</name>
</gene>
<name>A0ABN8I9F2_9NEOP</name>
<reference evidence="2" key="1">
    <citation type="submission" date="2022-03" db="EMBL/GenBank/DDBJ databases">
        <authorList>
            <person name="Martin H S."/>
        </authorList>
    </citation>
    <scope>NUCLEOTIDE SEQUENCE</scope>
</reference>
<feature type="non-terminal residue" evidence="2">
    <location>
        <position position="1"/>
    </location>
</feature>
<feature type="compositionally biased region" description="Basic and acidic residues" evidence="1">
    <location>
        <begin position="117"/>
        <end position="128"/>
    </location>
</feature>
<evidence type="ECO:0000313" key="2">
    <source>
        <dbReference type="EMBL" id="CAH2049467.1"/>
    </source>
</evidence>
<feature type="compositionally biased region" description="Basic and acidic residues" evidence="1">
    <location>
        <begin position="95"/>
        <end position="105"/>
    </location>
</feature>
<dbReference type="Proteomes" id="UP000837857">
    <property type="component" value="Chromosome 19"/>
</dbReference>
<proteinExistence type="predicted"/>